<evidence type="ECO:0000256" key="1">
    <source>
        <dbReference type="ARBA" id="ARBA00023015"/>
    </source>
</evidence>
<dbReference type="Proteomes" id="UP000199110">
    <property type="component" value="Unassembled WGS sequence"/>
</dbReference>
<dbReference type="OrthoDB" id="8638122at2"/>
<evidence type="ECO:0000256" key="2">
    <source>
        <dbReference type="ARBA" id="ARBA00023125"/>
    </source>
</evidence>
<evidence type="ECO:0000313" key="6">
    <source>
        <dbReference type="Proteomes" id="UP000199110"/>
    </source>
</evidence>
<dbReference type="InterPro" id="IPR036388">
    <property type="entry name" value="WH-like_DNA-bd_sf"/>
</dbReference>
<protein>
    <submittedName>
        <fullName evidence="5">Transcriptional regulator, GntR family</fullName>
    </submittedName>
</protein>
<dbReference type="Gene3D" id="1.20.120.530">
    <property type="entry name" value="GntR ligand-binding domain-like"/>
    <property type="match status" value="1"/>
</dbReference>
<evidence type="ECO:0000259" key="4">
    <source>
        <dbReference type="PROSITE" id="PS50949"/>
    </source>
</evidence>
<evidence type="ECO:0000256" key="3">
    <source>
        <dbReference type="ARBA" id="ARBA00023163"/>
    </source>
</evidence>
<dbReference type="STRING" id="390807.SAMN04488095_3163"/>
<dbReference type="Pfam" id="PF00392">
    <property type="entry name" value="GntR"/>
    <property type="match status" value="1"/>
</dbReference>
<dbReference type="SMART" id="SM00895">
    <property type="entry name" value="FCD"/>
    <property type="match status" value="1"/>
</dbReference>
<dbReference type="InterPro" id="IPR011711">
    <property type="entry name" value="GntR_C"/>
</dbReference>
<dbReference type="GO" id="GO:0003677">
    <property type="term" value="F:DNA binding"/>
    <property type="evidence" value="ECO:0007669"/>
    <property type="project" value="UniProtKB-KW"/>
</dbReference>
<dbReference type="PANTHER" id="PTHR43537">
    <property type="entry name" value="TRANSCRIPTIONAL REGULATOR, GNTR FAMILY"/>
    <property type="match status" value="1"/>
</dbReference>
<dbReference type="Gene3D" id="1.10.10.10">
    <property type="entry name" value="Winged helix-like DNA-binding domain superfamily/Winged helix DNA-binding domain"/>
    <property type="match status" value="1"/>
</dbReference>
<keyword evidence="2" id="KW-0238">DNA-binding</keyword>
<dbReference type="SUPFAM" id="SSF48008">
    <property type="entry name" value="GntR ligand-binding domain-like"/>
    <property type="match status" value="1"/>
</dbReference>
<dbReference type="InterPro" id="IPR036390">
    <property type="entry name" value="WH_DNA-bd_sf"/>
</dbReference>
<dbReference type="GO" id="GO:0003700">
    <property type="term" value="F:DNA-binding transcription factor activity"/>
    <property type="evidence" value="ECO:0007669"/>
    <property type="project" value="InterPro"/>
</dbReference>
<accession>A0A1I3SI57</accession>
<dbReference type="EMBL" id="FORA01000004">
    <property type="protein sequence ID" value="SFJ58363.1"/>
    <property type="molecule type" value="Genomic_DNA"/>
</dbReference>
<reference evidence="5 6" key="1">
    <citation type="submission" date="2016-10" db="EMBL/GenBank/DDBJ databases">
        <authorList>
            <person name="de Groot N.N."/>
        </authorList>
    </citation>
    <scope>NUCLEOTIDE SEQUENCE [LARGE SCALE GENOMIC DNA]</scope>
    <source>
        <strain evidence="5 6">DSM 19073</strain>
    </source>
</reference>
<dbReference type="PROSITE" id="PS50949">
    <property type="entry name" value="HTH_GNTR"/>
    <property type="match status" value="1"/>
</dbReference>
<gene>
    <name evidence="5" type="ORF">SAMN04488095_3163</name>
</gene>
<name>A0A1I3SI57_9RHOB</name>
<proteinExistence type="predicted"/>
<keyword evidence="6" id="KW-1185">Reference proteome</keyword>
<feature type="domain" description="HTH gntR-type" evidence="4">
    <location>
        <begin position="13"/>
        <end position="80"/>
    </location>
</feature>
<keyword evidence="1" id="KW-0805">Transcription regulation</keyword>
<dbReference type="InterPro" id="IPR000524">
    <property type="entry name" value="Tscrpt_reg_HTH_GntR"/>
</dbReference>
<dbReference type="AlphaFoldDB" id="A0A1I3SI57"/>
<dbReference type="SUPFAM" id="SSF46785">
    <property type="entry name" value="Winged helix' DNA-binding domain"/>
    <property type="match status" value="1"/>
</dbReference>
<dbReference type="InterPro" id="IPR008920">
    <property type="entry name" value="TF_FadR/GntR_C"/>
</dbReference>
<keyword evidence="3" id="KW-0804">Transcription</keyword>
<sequence length="224" mass="25269">MADGQTGTEPRDRIGTPEIYDSLQRRLLTGGFEPGAKLMPSALHQEFGCSANTVRDVLLQLSKVGLVDFEIQRGFRARQVSLKRRSEVARFRVMLEQEGAVASMRNGGLEWEAALTAAHHRLMHIERQIAQMPDTVPFVGIWSDAELAFHRTLMSECRLPPLLEAFDSIYMQFRQQMVGLEQNCVPSYFHRIISDHQAIVDAALSGDEAALRHAIHDHQARHIT</sequence>
<evidence type="ECO:0000313" key="5">
    <source>
        <dbReference type="EMBL" id="SFJ58363.1"/>
    </source>
</evidence>
<dbReference type="RefSeq" id="WP_092782973.1">
    <property type="nucleotide sequence ID" value="NZ_FORA01000004.1"/>
</dbReference>
<dbReference type="PANTHER" id="PTHR43537:SF24">
    <property type="entry name" value="GLUCONATE OPERON TRANSCRIPTIONAL REPRESSOR"/>
    <property type="match status" value="1"/>
</dbReference>
<dbReference type="Pfam" id="PF07729">
    <property type="entry name" value="FCD"/>
    <property type="match status" value="1"/>
</dbReference>
<organism evidence="5 6">
    <name type="scientific">Jannaschia pohangensis</name>
    <dbReference type="NCBI Taxonomy" id="390807"/>
    <lineage>
        <taxon>Bacteria</taxon>
        <taxon>Pseudomonadati</taxon>
        <taxon>Pseudomonadota</taxon>
        <taxon>Alphaproteobacteria</taxon>
        <taxon>Rhodobacterales</taxon>
        <taxon>Roseobacteraceae</taxon>
        <taxon>Jannaschia</taxon>
    </lineage>
</organism>